<name>A0A1F4XLK6_9BACT</name>
<dbReference type="AlphaFoldDB" id="A0A1F4XLK6"/>
<dbReference type="Proteomes" id="UP000177614">
    <property type="component" value="Unassembled WGS sequence"/>
</dbReference>
<organism evidence="1 2">
    <name type="scientific">Candidatus Abawacabacteria bacterium RBG_16_42_10</name>
    <dbReference type="NCBI Taxonomy" id="1817814"/>
    <lineage>
        <taxon>Bacteria</taxon>
        <taxon>Candidatus Abawacaibacteriota</taxon>
    </lineage>
</organism>
<comment type="caution">
    <text evidence="1">The sequence shown here is derived from an EMBL/GenBank/DDBJ whole genome shotgun (WGS) entry which is preliminary data.</text>
</comment>
<dbReference type="STRING" id="1817814.A2V81_00215"/>
<dbReference type="EMBL" id="MEWR01000006">
    <property type="protein sequence ID" value="OGC82474.1"/>
    <property type="molecule type" value="Genomic_DNA"/>
</dbReference>
<evidence type="ECO:0000313" key="2">
    <source>
        <dbReference type="Proteomes" id="UP000177614"/>
    </source>
</evidence>
<reference evidence="1 2" key="1">
    <citation type="journal article" date="2016" name="Nat. Commun.">
        <title>Thousands of microbial genomes shed light on interconnected biogeochemical processes in an aquifer system.</title>
        <authorList>
            <person name="Anantharaman K."/>
            <person name="Brown C.T."/>
            <person name="Hug L.A."/>
            <person name="Sharon I."/>
            <person name="Castelle C.J."/>
            <person name="Probst A.J."/>
            <person name="Thomas B.C."/>
            <person name="Singh A."/>
            <person name="Wilkins M.J."/>
            <person name="Karaoz U."/>
            <person name="Brodie E.L."/>
            <person name="Williams K.H."/>
            <person name="Hubbard S.S."/>
            <person name="Banfield J.F."/>
        </authorList>
    </citation>
    <scope>NUCLEOTIDE SEQUENCE [LARGE SCALE GENOMIC DNA]</scope>
</reference>
<protein>
    <submittedName>
        <fullName evidence="1">Uncharacterized protein</fullName>
    </submittedName>
</protein>
<accession>A0A1F4XLK6</accession>
<sequence length="109" mass="12145">MSQSPSLSSGEFLTTIKNIVRENPVSAVLSNGAHVKAQFLPGYPSVYALHFDFNEFSGSFRVDETSREMKYRAFDISKYQHCQVQEVVIDIRAVLSELMSIVGPQKTAA</sequence>
<proteinExistence type="predicted"/>
<evidence type="ECO:0000313" key="1">
    <source>
        <dbReference type="EMBL" id="OGC82474.1"/>
    </source>
</evidence>
<gene>
    <name evidence="1" type="ORF">A2V81_00215</name>
</gene>